<dbReference type="Proteomes" id="UP001168478">
    <property type="component" value="Unassembled WGS sequence"/>
</dbReference>
<proteinExistence type="predicted"/>
<evidence type="ECO:0000313" key="1">
    <source>
        <dbReference type="EMBL" id="MDN0025801.1"/>
    </source>
</evidence>
<comment type="caution">
    <text evidence="1">The sequence shown here is derived from an EMBL/GenBank/DDBJ whole genome shotgun (WGS) entry which is preliminary data.</text>
</comment>
<accession>A0AAW7JVG5</accession>
<protein>
    <submittedName>
        <fullName evidence="1">Uncharacterized protein</fullName>
    </submittedName>
</protein>
<reference evidence="1" key="2">
    <citation type="submission" date="2023-08" db="EMBL/GenBank/DDBJ databases">
        <title>Identification and characterization of horizontal gene transfer across gut microbiota members of farm animals based on homology search.</title>
        <authorList>
            <person name="Schwarzerova J."/>
            <person name="Nykrynova M."/>
            <person name="Jureckova K."/>
            <person name="Cejkova D."/>
            <person name="Rychlik I."/>
        </authorList>
    </citation>
    <scope>NUCLEOTIDE SEQUENCE</scope>
    <source>
        <strain evidence="1">ET15</strain>
    </source>
</reference>
<sequence length="665" mass="77236">MAKIVLDDNYIKSLPITTNRIEVSWDKDKFFEKYSIVSYYSTDPERKNLAYEQLGDVPFISVTGIKDRWENQHFPSVLFFILTVKGKEQEVLNSLRTYNDVKAWTNTLEKYEDKVQQRIIASLAINSLGKKKNSNMMYNDGSLLVCDDKNFGARKSRKELVCLKIEVNEYMILTARTTSFSNPYNEKDLLKHRTCTFQVAKDFDGDYWSGQAVKPIIIKSVKSGEYDLKKLFIQKKNFKDNKNLVPYWPYNVDDYSHGKLYVIWQVVESVNEAFKGTVEVNFRDSLVIHYDECKTKDGILNLIQEYLAGRSISFEDPFQTSGSKSVITNFKNEAQEIMSGHLVFSKRPTPNDIIIKLCEPKEENSEATLYSQSMVRMLNNGNALQHITYYGDKKLDLLDTSSVRRILIELIVKDSLAKRVMPKPLVDMLDGWNAIRYKINQGNVHGASMKISNQGTIEIEQYGLSQDNQGEDFENFIFQNLKYSDYDKIRGARDYMALVKDGNVYFIVDTDEIPILDVNLIDEAYNQVANKDETVAMFKRKKVAHDYLRGYIGFHLWKTEGIDGEPNSSYSYISGTNSESMKITPKTKMDKMPRARRIFILHKENAELIEQHIFEICEMLKFGFGRWNELMTYPFPFKFLQEYLDDAAETAYSLHWKDITYKKDL</sequence>
<dbReference type="RefSeq" id="WP_289836560.1">
    <property type="nucleotide sequence ID" value="NZ_JAUEIF010000009.1"/>
</dbReference>
<reference evidence="1" key="1">
    <citation type="submission" date="2023-06" db="EMBL/GenBank/DDBJ databases">
        <authorList>
            <person name="Zeman M."/>
            <person name="Kubasova T."/>
            <person name="Jahodarova E."/>
            <person name="Nykrynova M."/>
            <person name="Rychlik I."/>
        </authorList>
    </citation>
    <scope>NUCLEOTIDE SEQUENCE</scope>
    <source>
        <strain evidence="1">ET15</strain>
    </source>
</reference>
<gene>
    <name evidence="1" type="ORF">QVN84_09770</name>
</gene>
<dbReference type="AlphaFoldDB" id="A0AAW7JVG5"/>
<dbReference type="EMBL" id="JAUEIF010000009">
    <property type="protein sequence ID" value="MDN0025801.1"/>
    <property type="molecule type" value="Genomic_DNA"/>
</dbReference>
<organism evidence="1 2">
    <name type="scientific">Leyella lascolaii</name>
    <dbReference type="NCBI Taxonomy" id="1776379"/>
    <lineage>
        <taxon>Bacteria</taxon>
        <taxon>Pseudomonadati</taxon>
        <taxon>Bacteroidota</taxon>
        <taxon>Bacteroidia</taxon>
        <taxon>Bacteroidales</taxon>
        <taxon>Prevotellaceae</taxon>
        <taxon>Leyella</taxon>
    </lineage>
</organism>
<name>A0AAW7JVG5_9BACT</name>
<evidence type="ECO:0000313" key="2">
    <source>
        <dbReference type="Proteomes" id="UP001168478"/>
    </source>
</evidence>